<dbReference type="GO" id="GO:0003677">
    <property type="term" value="F:DNA binding"/>
    <property type="evidence" value="ECO:0007669"/>
    <property type="project" value="InterPro"/>
</dbReference>
<evidence type="ECO:0000313" key="7">
    <source>
        <dbReference type="Proteomes" id="UP000006365"/>
    </source>
</evidence>
<dbReference type="InterPro" id="IPR005116">
    <property type="entry name" value="Transp-assoc_OB_typ1"/>
</dbReference>
<dbReference type="PROSITE" id="PS51866">
    <property type="entry name" value="MOP"/>
    <property type="match status" value="2"/>
</dbReference>
<evidence type="ECO:0000313" key="6">
    <source>
        <dbReference type="EMBL" id="ADW17533.1"/>
    </source>
</evidence>
<dbReference type="GO" id="GO:0015074">
    <property type="term" value="P:DNA integration"/>
    <property type="evidence" value="ECO:0007669"/>
    <property type="project" value="InterPro"/>
</dbReference>
<dbReference type="Pfam" id="PF03459">
    <property type="entry name" value="TOBE"/>
    <property type="match status" value="2"/>
</dbReference>
<organism evidence="6 7">
    <name type="scientific">Desulfobulbus propionicus (strain ATCC 33891 / DSM 2032 / VKM B-1956 / 1pr3)</name>
    <dbReference type="NCBI Taxonomy" id="577650"/>
    <lineage>
        <taxon>Bacteria</taxon>
        <taxon>Pseudomonadati</taxon>
        <taxon>Thermodesulfobacteriota</taxon>
        <taxon>Desulfobulbia</taxon>
        <taxon>Desulfobulbales</taxon>
        <taxon>Desulfobulbaceae</taxon>
        <taxon>Desulfobulbus</taxon>
    </lineage>
</organism>
<name>A0A7U3YLE0_DESPD</name>
<gene>
    <name evidence="6" type="ordered locus">Despr_1370</name>
</gene>
<dbReference type="GO" id="GO:0015689">
    <property type="term" value="P:molybdate ion transport"/>
    <property type="evidence" value="ECO:0007669"/>
    <property type="project" value="InterPro"/>
</dbReference>
<dbReference type="SUPFAM" id="SSF50331">
    <property type="entry name" value="MOP-like"/>
    <property type="match status" value="2"/>
</dbReference>
<sequence>MKQQPLSGQDMRAVPIDQSPCLDTVQLAQLEQSFRRWVEETPRCDVRLARRRILLVFLLIRYTGAKLSEVLALDPFADIEAQTVCIRDLDGAEPCQRSVTISAQLSREIRETLADPDFRSSLDKLFCVDPAFVRRKFYERAEACGFDKRLGGPEMIRRARAVELVRGNMPLPAVQKLLGHSTPNLTTAHVSFSDEELQRVTKLFMERESTRKTSARNAFFGKITDVQRGDIQARVTLVNLGGYQVTTLITLESLERLGLRPGKLITAEVKAPWVVLQGGTDLPACSADNCFQGEVARINRGTVSSEYLLRLADGTELCAVVSTSGGAVLDLAIGDRVWALFSCFAVTLHAD</sequence>
<dbReference type="AlphaFoldDB" id="A0A7U3YLE0"/>
<dbReference type="KEGG" id="dpr:Despr_1370"/>
<dbReference type="PROSITE" id="PS51898">
    <property type="entry name" value="TYR_RECOMBINASE"/>
    <property type="match status" value="1"/>
</dbReference>
<dbReference type="CDD" id="cd00397">
    <property type="entry name" value="DNA_BRE_C"/>
    <property type="match status" value="1"/>
</dbReference>
<dbReference type="Proteomes" id="UP000006365">
    <property type="component" value="Chromosome"/>
</dbReference>
<dbReference type="InterPro" id="IPR013762">
    <property type="entry name" value="Integrase-like_cat_sf"/>
</dbReference>
<feature type="domain" description="Tyr recombinase" evidence="5">
    <location>
        <begin position="20"/>
        <end position="202"/>
    </location>
</feature>
<dbReference type="InterPro" id="IPR008995">
    <property type="entry name" value="Mo/tungstate-bd_C_term_dom"/>
</dbReference>
<dbReference type="GO" id="GO:0006310">
    <property type="term" value="P:DNA recombination"/>
    <property type="evidence" value="ECO:0007669"/>
    <property type="project" value="UniProtKB-KW"/>
</dbReference>
<dbReference type="Pfam" id="PF00589">
    <property type="entry name" value="Phage_integrase"/>
    <property type="match status" value="1"/>
</dbReference>
<reference evidence="6 7" key="1">
    <citation type="journal article" date="2011" name="Stand. Genomic Sci.">
        <title>Complete genome sequence of Desulfobulbus propionicus type strain (1pr3).</title>
        <authorList>
            <person name="Pagani I."/>
            <person name="Lapidus A."/>
            <person name="Nolan M."/>
            <person name="Lucas S."/>
            <person name="Hammon N."/>
            <person name="Deshpande S."/>
            <person name="Cheng J.F."/>
            <person name="Chertkov O."/>
            <person name="Davenport K."/>
            <person name="Tapia R."/>
            <person name="Han C."/>
            <person name="Goodwin L."/>
            <person name="Pitluck S."/>
            <person name="Liolios K."/>
            <person name="Mavromatis K."/>
            <person name="Ivanova N."/>
            <person name="Mikhailova N."/>
            <person name="Pati A."/>
            <person name="Chen A."/>
            <person name="Palaniappan K."/>
            <person name="Land M."/>
            <person name="Hauser L."/>
            <person name="Chang Y.J."/>
            <person name="Jeffries C.D."/>
            <person name="Detter J.C."/>
            <person name="Brambilla E."/>
            <person name="Kannan K.P."/>
            <person name="Djao O.D."/>
            <person name="Rohde M."/>
            <person name="Pukall R."/>
            <person name="Spring S."/>
            <person name="Goker M."/>
            <person name="Sikorski J."/>
            <person name="Woyke T."/>
            <person name="Bristow J."/>
            <person name="Eisen J.A."/>
            <person name="Markowitz V."/>
            <person name="Hugenholtz P."/>
            <person name="Kyrpides N.C."/>
            <person name="Klenk H.P."/>
        </authorList>
    </citation>
    <scope>NUCLEOTIDE SEQUENCE [LARGE SCALE GENOMIC DNA]</scope>
    <source>
        <strain evidence="7">ATCC 33891 / DSM 2032 / 1pr3</strain>
    </source>
</reference>
<accession>A0A7U3YLE0</accession>
<evidence type="ECO:0000256" key="1">
    <source>
        <dbReference type="ARBA" id="ARBA00022505"/>
    </source>
</evidence>
<evidence type="ECO:0000256" key="2">
    <source>
        <dbReference type="ARBA" id="ARBA00023172"/>
    </source>
</evidence>
<keyword evidence="7" id="KW-1185">Reference proteome</keyword>
<dbReference type="RefSeq" id="WP_015724074.1">
    <property type="nucleotide sequence ID" value="NC_014972.1"/>
</dbReference>
<evidence type="ECO:0000256" key="3">
    <source>
        <dbReference type="PROSITE-ProRule" id="PRU01213"/>
    </source>
</evidence>
<feature type="domain" description="Mop" evidence="4">
    <location>
        <begin position="212"/>
        <end position="278"/>
    </location>
</feature>
<proteinExistence type="predicted"/>
<evidence type="ECO:0000259" key="5">
    <source>
        <dbReference type="PROSITE" id="PS51898"/>
    </source>
</evidence>
<dbReference type="SUPFAM" id="SSF56349">
    <property type="entry name" value="DNA breaking-rejoining enzymes"/>
    <property type="match status" value="1"/>
</dbReference>
<dbReference type="InterPro" id="IPR002104">
    <property type="entry name" value="Integrase_catalytic"/>
</dbReference>
<dbReference type="InterPro" id="IPR004606">
    <property type="entry name" value="Mop_domain"/>
</dbReference>
<dbReference type="NCBIfam" id="TIGR00638">
    <property type="entry name" value="Mop"/>
    <property type="match status" value="1"/>
</dbReference>
<protein>
    <submittedName>
        <fullName evidence="6">TOBE domain-containing protein</fullName>
    </submittedName>
</protein>
<dbReference type="Gene3D" id="1.10.443.10">
    <property type="entry name" value="Intergrase catalytic core"/>
    <property type="match status" value="1"/>
</dbReference>
<dbReference type="EMBL" id="CP002364">
    <property type="protein sequence ID" value="ADW17533.1"/>
    <property type="molecule type" value="Genomic_DNA"/>
</dbReference>
<dbReference type="Gene3D" id="2.40.50.100">
    <property type="match status" value="2"/>
</dbReference>
<keyword evidence="1 3" id="KW-0500">Molybdenum</keyword>
<evidence type="ECO:0000259" key="4">
    <source>
        <dbReference type="PROSITE" id="PS51866"/>
    </source>
</evidence>
<feature type="domain" description="Mop" evidence="4">
    <location>
        <begin position="284"/>
        <end position="350"/>
    </location>
</feature>
<keyword evidence="2" id="KW-0233">DNA recombination</keyword>
<dbReference type="InterPro" id="IPR011010">
    <property type="entry name" value="DNA_brk_join_enz"/>
</dbReference>